<gene>
    <name evidence="2" type="ORF">UFOPK3423_00339</name>
</gene>
<dbReference type="PANTHER" id="PTHR13847:SF285">
    <property type="entry name" value="FAD DEPENDENT OXIDOREDUCTASE DOMAIN-CONTAINING PROTEIN"/>
    <property type="match status" value="1"/>
</dbReference>
<name>A0A6J7D222_9ZZZZ</name>
<dbReference type="GO" id="GO:0005737">
    <property type="term" value="C:cytoplasm"/>
    <property type="evidence" value="ECO:0007669"/>
    <property type="project" value="TreeGrafter"/>
</dbReference>
<sequence length="320" mass="34248">MHELHRLGVADAWIELDPAQVQSICRSPVFRGGALQPVAATVQPARLAFGLRRALLERGVKIFEGTDVTAVDQQTGGVTVRTRGGRVRARSAVLAVNSATLHWRPFAGELSVASSHIVLTEPVPEVLEEIGWTGGEALCDCRQLLHYLRTTPDGRIAFGWGGGRLAFGARHGRLLDVDPQVVQITEAALRRFFPQLGGARVSDAWGGPIDVSPGRLAIFRSLGALHAGWGFSGHGVGPSHLGGRILAALALGAGEEFAGLPLLEPPRRRFPPEPLRWAGGSLARRALMRRDRLADGGRRVDPLTRAVAGLPKALGINLPR</sequence>
<dbReference type="Gene3D" id="3.50.50.60">
    <property type="entry name" value="FAD/NAD(P)-binding domain"/>
    <property type="match status" value="1"/>
</dbReference>
<organism evidence="2">
    <name type="scientific">freshwater metagenome</name>
    <dbReference type="NCBI Taxonomy" id="449393"/>
    <lineage>
        <taxon>unclassified sequences</taxon>
        <taxon>metagenomes</taxon>
        <taxon>ecological metagenomes</taxon>
    </lineage>
</organism>
<protein>
    <submittedName>
        <fullName evidence="2">Unannotated protein</fullName>
    </submittedName>
</protein>
<dbReference type="SUPFAM" id="SSF51905">
    <property type="entry name" value="FAD/NAD(P)-binding domain"/>
    <property type="match status" value="1"/>
</dbReference>
<proteinExistence type="predicted"/>
<dbReference type="PANTHER" id="PTHR13847">
    <property type="entry name" value="SARCOSINE DEHYDROGENASE-RELATED"/>
    <property type="match status" value="1"/>
</dbReference>
<dbReference type="Pfam" id="PF01266">
    <property type="entry name" value="DAO"/>
    <property type="match status" value="1"/>
</dbReference>
<feature type="domain" description="FAD dependent oxidoreductase" evidence="1">
    <location>
        <begin position="7"/>
        <end position="249"/>
    </location>
</feature>
<accession>A0A6J7D222</accession>
<dbReference type="Gene3D" id="3.30.9.10">
    <property type="entry name" value="D-Amino Acid Oxidase, subunit A, domain 2"/>
    <property type="match status" value="1"/>
</dbReference>
<dbReference type="InterPro" id="IPR036188">
    <property type="entry name" value="FAD/NAD-bd_sf"/>
</dbReference>
<dbReference type="AlphaFoldDB" id="A0A6J7D222"/>
<evidence type="ECO:0000313" key="2">
    <source>
        <dbReference type="EMBL" id="CAB4863118.1"/>
    </source>
</evidence>
<reference evidence="2" key="1">
    <citation type="submission" date="2020-05" db="EMBL/GenBank/DDBJ databases">
        <authorList>
            <person name="Chiriac C."/>
            <person name="Salcher M."/>
            <person name="Ghai R."/>
            <person name="Kavagutti S V."/>
        </authorList>
    </citation>
    <scope>NUCLEOTIDE SEQUENCE</scope>
</reference>
<evidence type="ECO:0000259" key="1">
    <source>
        <dbReference type="Pfam" id="PF01266"/>
    </source>
</evidence>
<dbReference type="EMBL" id="CAFBLQ010000024">
    <property type="protein sequence ID" value="CAB4863118.1"/>
    <property type="molecule type" value="Genomic_DNA"/>
</dbReference>
<dbReference type="InterPro" id="IPR006076">
    <property type="entry name" value="FAD-dep_OxRdtase"/>
</dbReference>